<evidence type="ECO:0000313" key="2">
    <source>
        <dbReference type="Proteomes" id="UP000789901"/>
    </source>
</evidence>
<gene>
    <name evidence="1" type="ORF">GMARGA_LOCUS16299</name>
</gene>
<accession>A0ABN7VAA3</accession>
<keyword evidence="2" id="KW-1185">Reference proteome</keyword>
<proteinExistence type="predicted"/>
<name>A0ABN7VAA3_GIGMA</name>
<organism evidence="1 2">
    <name type="scientific">Gigaspora margarita</name>
    <dbReference type="NCBI Taxonomy" id="4874"/>
    <lineage>
        <taxon>Eukaryota</taxon>
        <taxon>Fungi</taxon>
        <taxon>Fungi incertae sedis</taxon>
        <taxon>Mucoromycota</taxon>
        <taxon>Glomeromycotina</taxon>
        <taxon>Glomeromycetes</taxon>
        <taxon>Diversisporales</taxon>
        <taxon>Gigasporaceae</taxon>
        <taxon>Gigaspora</taxon>
    </lineage>
</organism>
<evidence type="ECO:0000313" key="1">
    <source>
        <dbReference type="EMBL" id="CAG8750211.1"/>
    </source>
</evidence>
<reference evidence="1 2" key="1">
    <citation type="submission" date="2021-06" db="EMBL/GenBank/DDBJ databases">
        <authorList>
            <person name="Kallberg Y."/>
            <person name="Tangrot J."/>
            <person name="Rosling A."/>
        </authorList>
    </citation>
    <scope>NUCLEOTIDE SEQUENCE [LARGE SCALE GENOMIC DNA]</scope>
    <source>
        <strain evidence="1 2">120-4 pot B 10/14</strain>
    </source>
</reference>
<dbReference type="Proteomes" id="UP000789901">
    <property type="component" value="Unassembled WGS sequence"/>
</dbReference>
<comment type="caution">
    <text evidence="1">The sequence shown here is derived from an EMBL/GenBank/DDBJ whole genome shotgun (WGS) entry which is preliminary data.</text>
</comment>
<protein>
    <submittedName>
        <fullName evidence="1">18476_t:CDS:1</fullName>
    </submittedName>
</protein>
<dbReference type="EMBL" id="CAJVQB010011759">
    <property type="protein sequence ID" value="CAG8750211.1"/>
    <property type="molecule type" value="Genomic_DNA"/>
</dbReference>
<sequence>MCSSSLIDSAKSSAVEPLQNCIIHALGKDKKVLAIGFDCSWFHVQNASQDSKEFIYQNTLFEDNRLHLEVCIDGDLNSNKTLAHICIDGDLNSNKTLAHNVRKALRRYMYLLSKVRDTYSKQPFELEDILNICIIENEHFQQNQINVEKIYEHNKIQSEKYANKHMELKGFDFSQELVPYKMRVKEKL</sequence>